<protein>
    <submittedName>
        <fullName evidence="1">Uncharacterized protein</fullName>
    </submittedName>
</protein>
<keyword evidence="2" id="KW-1185">Reference proteome</keyword>
<gene>
    <name evidence="1" type="ORF">PPROV_000187600</name>
</gene>
<name>A0A830HC06_9CHLO</name>
<proteinExistence type="predicted"/>
<sequence>MKISFGGWFEGMRPADANKLVTIYGAPPWRALTISVRDSSARAIQRAYRRWSRHPRVLSRLRRHGAPPSSRNVAVWRRRIVDRCDEAQLAVSALELQRRQTSRSLARGVERVDDALKALAILRRLGG</sequence>
<dbReference type="Proteomes" id="UP000660262">
    <property type="component" value="Unassembled WGS sequence"/>
</dbReference>
<dbReference type="AlphaFoldDB" id="A0A830HC06"/>
<evidence type="ECO:0000313" key="1">
    <source>
        <dbReference type="EMBL" id="GHP03121.1"/>
    </source>
</evidence>
<evidence type="ECO:0000313" key="2">
    <source>
        <dbReference type="Proteomes" id="UP000660262"/>
    </source>
</evidence>
<reference evidence="1" key="1">
    <citation type="submission" date="2020-10" db="EMBL/GenBank/DDBJ databases">
        <title>Unveiling of a novel bifunctional photoreceptor, Dualchrome1, isolated from a cosmopolitan green alga.</title>
        <authorList>
            <person name="Suzuki S."/>
            <person name="Kawachi M."/>
        </authorList>
    </citation>
    <scope>NUCLEOTIDE SEQUENCE</scope>
    <source>
        <strain evidence="1">NIES 2893</strain>
    </source>
</reference>
<comment type="caution">
    <text evidence="1">The sequence shown here is derived from an EMBL/GenBank/DDBJ whole genome shotgun (WGS) entry which is preliminary data.</text>
</comment>
<accession>A0A830HC06</accession>
<dbReference type="EMBL" id="BNJQ01000004">
    <property type="protein sequence ID" value="GHP03121.1"/>
    <property type="molecule type" value="Genomic_DNA"/>
</dbReference>
<organism evidence="1 2">
    <name type="scientific">Pycnococcus provasolii</name>
    <dbReference type="NCBI Taxonomy" id="41880"/>
    <lineage>
        <taxon>Eukaryota</taxon>
        <taxon>Viridiplantae</taxon>
        <taxon>Chlorophyta</taxon>
        <taxon>Pseudoscourfieldiophyceae</taxon>
        <taxon>Pseudoscourfieldiales</taxon>
        <taxon>Pycnococcaceae</taxon>
        <taxon>Pycnococcus</taxon>
    </lineage>
</organism>